<evidence type="ECO:0000256" key="2">
    <source>
        <dbReference type="ARBA" id="ARBA00023125"/>
    </source>
</evidence>
<reference evidence="5" key="1">
    <citation type="submission" date="2023-03" db="EMBL/GenBank/DDBJ databases">
        <title>Andean soil-derived lignocellulolytic bacterial consortium as a source of novel taxa and putative plastic-active enzymes.</title>
        <authorList>
            <person name="Diaz-Garcia L."/>
            <person name="Chuvochina M."/>
            <person name="Feuerriegel G."/>
            <person name="Bunk B."/>
            <person name="Sproer C."/>
            <person name="Streit W.R."/>
            <person name="Rodriguez L.M."/>
            <person name="Overmann J."/>
            <person name="Jimenez D.J."/>
        </authorList>
    </citation>
    <scope>NUCLEOTIDE SEQUENCE</scope>
    <source>
        <strain evidence="5">MAG 4196</strain>
    </source>
</reference>
<accession>A0AAJ5VQR7</accession>
<keyword evidence="3" id="KW-0804">Transcription</keyword>
<dbReference type="EMBL" id="CP119312">
    <property type="protein sequence ID" value="WEK02894.1"/>
    <property type="molecule type" value="Genomic_DNA"/>
</dbReference>
<sequence length="222" mass="23624">MYQSLAETFQQYFAAYDVSLVESRGRLAASNGLVLILVSASAEAGVEDLVAGVRQQAPGIPIGLLAEQGADLADLATSGVVQGILPLSLPLDVLIAIASLLLSGGHYLPADRLKKAATDRVLERATGEAAVLPALEETISITEVASLTMREEQILQYVSEGFQNKLIANRMALSEHTVKAHVHKVIAKLGVSNRTQAAAAFLRRKNGSGRNPEGSRFEVRQP</sequence>
<dbReference type="Proteomes" id="UP001217476">
    <property type="component" value="Chromosome"/>
</dbReference>
<keyword evidence="1" id="KW-0805">Transcription regulation</keyword>
<dbReference type="Pfam" id="PF00196">
    <property type="entry name" value="GerE"/>
    <property type="match status" value="1"/>
</dbReference>
<dbReference type="InterPro" id="IPR016032">
    <property type="entry name" value="Sig_transdc_resp-reg_C-effctor"/>
</dbReference>
<dbReference type="PRINTS" id="PR00038">
    <property type="entry name" value="HTHLUXR"/>
</dbReference>
<dbReference type="SMART" id="SM00421">
    <property type="entry name" value="HTH_LUXR"/>
    <property type="match status" value="1"/>
</dbReference>
<evidence type="ECO:0000256" key="3">
    <source>
        <dbReference type="ARBA" id="ARBA00023163"/>
    </source>
</evidence>
<gene>
    <name evidence="5" type="ORF">P0Y65_11800</name>
</gene>
<dbReference type="InterPro" id="IPR000792">
    <property type="entry name" value="Tscrpt_reg_LuxR_C"/>
</dbReference>
<dbReference type="SUPFAM" id="SSF46894">
    <property type="entry name" value="C-terminal effector domain of the bipartite response regulators"/>
    <property type="match status" value="1"/>
</dbReference>
<dbReference type="PROSITE" id="PS50043">
    <property type="entry name" value="HTH_LUXR_2"/>
    <property type="match status" value="1"/>
</dbReference>
<dbReference type="GO" id="GO:0003677">
    <property type="term" value="F:DNA binding"/>
    <property type="evidence" value="ECO:0007669"/>
    <property type="project" value="UniProtKB-KW"/>
</dbReference>
<dbReference type="GO" id="GO:0006355">
    <property type="term" value="P:regulation of DNA-templated transcription"/>
    <property type="evidence" value="ECO:0007669"/>
    <property type="project" value="InterPro"/>
</dbReference>
<evidence type="ECO:0000259" key="4">
    <source>
        <dbReference type="PROSITE" id="PS50043"/>
    </source>
</evidence>
<name>A0AAJ5VQR7_9HYPH</name>
<evidence type="ECO:0000313" key="6">
    <source>
        <dbReference type="Proteomes" id="UP001217476"/>
    </source>
</evidence>
<proteinExistence type="predicted"/>
<dbReference type="Gene3D" id="3.40.50.2300">
    <property type="match status" value="1"/>
</dbReference>
<organism evidence="5 6">
    <name type="scientific">Candidatus Devosia phytovorans</name>
    <dbReference type="NCBI Taxonomy" id="3121372"/>
    <lineage>
        <taxon>Bacteria</taxon>
        <taxon>Pseudomonadati</taxon>
        <taxon>Pseudomonadota</taxon>
        <taxon>Alphaproteobacteria</taxon>
        <taxon>Hyphomicrobiales</taxon>
        <taxon>Devosiaceae</taxon>
        <taxon>Devosia</taxon>
    </lineage>
</organism>
<protein>
    <submittedName>
        <fullName evidence="5">Response regulator transcription factor</fullName>
    </submittedName>
</protein>
<dbReference type="AlphaFoldDB" id="A0AAJ5VQR7"/>
<dbReference type="CDD" id="cd06170">
    <property type="entry name" value="LuxR_C_like"/>
    <property type="match status" value="1"/>
</dbReference>
<dbReference type="PANTHER" id="PTHR44688:SF16">
    <property type="entry name" value="DNA-BINDING TRANSCRIPTIONAL ACTIVATOR DEVR_DOSR"/>
    <property type="match status" value="1"/>
</dbReference>
<evidence type="ECO:0000313" key="5">
    <source>
        <dbReference type="EMBL" id="WEK02894.1"/>
    </source>
</evidence>
<dbReference type="PANTHER" id="PTHR44688">
    <property type="entry name" value="DNA-BINDING TRANSCRIPTIONAL ACTIVATOR DEVR_DOSR"/>
    <property type="match status" value="1"/>
</dbReference>
<evidence type="ECO:0000256" key="1">
    <source>
        <dbReference type="ARBA" id="ARBA00023015"/>
    </source>
</evidence>
<keyword evidence="2" id="KW-0238">DNA-binding</keyword>
<feature type="domain" description="HTH luxR-type" evidence="4">
    <location>
        <begin position="140"/>
        <end position="205"/>
    </location>
</feature>